<evidence type="ECO:0000259" key="12">
    <source>
        <dbReference type="PROSITE" id="PS50109"/>
    </source>
</evidence>
<dbReference type="Pfam" id="PF02518">
    <property type="entry name" value="HATPase_c"/>
    <property type="match status" value="1"/>
</dbReference>
<dbReference type="RefSeq" id="WP_072706551.1">
    <property type="nucleotide sequence ID" value="NZ_FMJB01000050.1"/>
</dbReference>
<dbReference type="SMART" id="SM00388">
    <property type="entry name" value="HisKA"/>
    <property type="match status" value="1"/>
</dbReference>
<dbReference type="Gene3D" id="3.30.565.10">
    <property type="entry name" value="Histidine kinase-like ATPase, C-terminal domain"/>
    <property type="match status" value="1"/>
</dbReference>
<evidence type="ECO:0000313" key="14">
    <source>
        <dbReference type="Proteomes" id="UP000184085"/>
    </source>
</evidence>
<keyword evidence="5" id="KW-0997">Cell inner membrane</keyword>
<protein>
    <recommendedName>
        <fullName evidence="3">histidine kinase</fullName>
        <ecNumber evidence="3">2.7.13.3</ecNumber>
    </recommendedName>
</protein>
<evidence type="ECO:0000256" key="5">
    <source>
        <dbReference type="ARBA" id="ARBA00022519"/>
    </source>
</evidence>
<keyword evidence="9" id="KW-1133">Transmembrane helix</keyword>
<dbReference type="PROSITE" id="PS50109">
    <property type="entry name" value="HIS_KIN"/>
    <property type="match status" value="1"/>
</dbReference>
<evidence type="ECO:0000313" key="13">
    <source>
        <dbReference type="EMBL" id="SCM67914.1"/>
    </source>
</evidence>
<keyword evidence="7" id="KW-0812">Transmembrane</keyword>
<dbReference type="InterPro" id="IPR036097">
    <property type="entry name" value="HisK_dim/P_sf"/>
</dbReference>
<reference evidence="14" key="1">
    <citation type="submission" date="2016-09" db="EMBL/GenBank/DDBJ databases">
        <authorList>
            <person name="Wibberg D."/>
        </authorList>
    </citation>
    <scope>NUCLEOTIDE SEQUENCE [LARGE SCALE GENOMIC DNA]</scope>
</reference>
<evidence type="ECO:0000256" key="9">
    <source>
        <dbReference type="ARBA" id="ARBA00022989"/>
    </source>
</evidence>
<keyword evidence="8 13" id="KW-0418">Kinase</keyword>
<evidence type="ECO:0000256" key="3">
    <source>
        <dbReference type="ARBA" id="ARBA00012438"/>
    </source>
</evidence>
<feature type="domain" description="Histidine kinase" evidence="12">
    <location>
        <begin position="246"/>
        <end position="473"/>
    </location>
</feature>
<name>A0A1M4N1J5_9RHOB</name>
<dbReference type="PANTHER" id="PTHR44936:SF5">
    <property type="entry name" value="SENSOR HISTIDINE KINASE ENVZ"/>
    <property type="match status" value="1"/>
</dbReference>
<organism evidence="13 14">
    <name type="scientific">Donghicola eburneus</name>
    <dbReference type="NCBI Taxonomy" id="393278"/>
    <lineage>
        <taxon>Bacteria</taxon>
        <taxon>Pseudomonadati</taxon>
        <taxon>Pseudomonadota</taxon>
        <taxon>Alphaproteobacteria</taxon>
        <taxon>Rhodobacterales</taxon>
        <taxon>Roseobacteraceae</taxon>
        <taxon>Donghicola</taxon>
    </lineage>
</organism>
<keyword evidence="4" id="KW-1003">Cell membrane</keyword>
<sequence>MKLLPSLQAKTVSWILTGTLAGLITGALWNGSQQAWERYLDRADYTGQQLYGALNDGAPLPAGVYLTEVTAPPRGVGRVTEASILQSLWDEDFGGARLLIQVHDPDLSYTLTDLPPFSLPPQQLGAMTRKMARLCGDPTLYARAEGGSWVRVNAPDIWSCAAAPNDLRLPLGLGFLLLIVTLLSRSTEVTGRLGRLARIFANNGAGGTAMLPTEGPSELNEIAGALNASIAQEREALEKRAEVLSAISHDLGTPAARLKLRTALIGDATLRQKMEGDIDQMIAMVEGVLSFTRTELDAEAAQQISLTALVESIVDDYEDLGRRVTLAPVESEVPEVRHSVFGVAPRDTGLPEPRTSLREAQRVLVVARPLALQRAITNLVENALNYGRRATVRIESHADEVSVLVEDAGGSGLSALEIGELIAPFRRGANAGRAAGNGLGLSIVQTVARQHNGSLTFEEGAEGLVARLTLRRE</sequence>
<evidence type="ECO:0000256" key="6">
    <source>
        <dbReference type="ARBA" id="ARBA00022679"/>
    </source>
</evidence>
<evidence type="ECO:0000256" key="4">
    <source>
        <dbReference type="ARBA" id="ARBA00022475"/>
    </source>
</evidence>
<gene>
    <name evidence="13" type="ORF">KARMA_2121</name>
</gene>
<dbReference type="AlphaFoldDB" id="A0A1M4N1J5"/>
<dbReference type="PANTHER" id="PTHR44936">
    <property type="entry name" value="SENSOR PROTEIN CREC"/>
    <property type="match status" value="1"/>
</dbReference>
<evidence type="ECO:0000256" key="8">
    <source>
        <dbReference type="ARBA" id="ARBA00022777"/>
    </source>
</evidence>
<dbReference type="Gene3D" id="1.10.287.130">
    <property type="match status" value="1"/>
</dbReference>
<keyword evidence="14" id="KW-1185">Reference proteome</keyword>
<dbReference type="InterPro" id="IPR036890">
    <property type="entry name" value="HATPase_C_sf"/>
</dbReference>
<keyword evidence="6" id="KW-0808">Transferase</keyword>
<dbReference type="CDD" id="cd00082">
    <property type="entry name" value="HisKA"/>
    <property type="match status" value="1"/>
</dbReference>
<proteinExistence type="predicted"/>
<dbReference type="EC" id="2.7.13.3" evidence="3"/>
<dbReference type="SUPFAM" id="SSF47384">
    <property type="entry name" value="Homodimeric domain of signal transducing histidine kinase"/>
    <property type="match status" value="1"/>
</dbReference>
<dbReference type="InterPro" id="IPR003661">
    <property type="entry name" value="HisK_dim/P_dom"/>
</dbReference>
<dbReference type="InterPro" id="IPR050980">
    <property type="entry name" value="2C_sensor_his_kinase"/>
</dbReference>
<dbReference type="SMART" id="SM00387">
    <property type="entry name" value="HATPase_c"/>
    <property type="match status" value="1"/>
</dbReference>
<dbReference type="GO" id="GO:0005886">
    <property type="term" value="C:plasma membrane"/>
    <property type="evidence" value="ECO:0007669"/>
    <property type="project" value="UniProtKB-SubCell"/>
</dbReference>
<accession>A0A1M4N1J5</accession>
<dbReference type="GO" id="GO:0000155">
    <property type="term" value="F:phosphorelay sensor kinase activity"/>
    <property type="evidence" value="ECO:0007669"/>
    <property type="project" value="InterPro"/>
</dbReference>
<dbReference type="Proteomes" id="UP000184085">
    <property type="component" value="Unassembled WGS sequence"/>
</dbReference>
<keyword evidence="10" id="KW-0902">Two-component regulatory system</keyword>
<evidence type="ECO:0000256" key="10">
    <source>
        <dbReference type="ARBA" id="ARBA00023012"/>
    </source>
</evidence>
<dbReference type="InterPro" id="IPR003594">
    <property type="entry name" value="HATPase_dom"/>
</dbReference>
<evidence type="ECO:0000256" key="11">
    <source>
        <dbReference type="ARBA" id="ARBA00023136"/>
    </source>
</evidence>
<comment type="subcellular location">
    <subcellularLocation>
        <location evidence="2">Cell inner membrane</location>
        <topology evidence="2">Multi-pass membrane protein</topology>
    </subcellularLocation>
</comment>
<dbReference type="EMBL" id="FMJB01000050">
    <property type="protein sequence ID" value="SCM67914.1"/>
    <property type="molecule type" value="Genomic_DNA"/>
</dbReference>
<dbReference type="SUPFAM" id="SSF55874">
    <property type="entry name" value="ATPase domain of HSP90 chaperone/DNA topoisomerase II/histidine kinase"/>
    <property type="match status" value="1"/>
</dbReference>
<evidence type="ECO:0000256" key="1">
    <source>
        <dbReference type="ARBA" id="ARBA00000085"/>
    </source>
</evidence>
<keyword evidence="11" id="KW-0472">Membrane</keyword>
<comment type="catalytic activity">
    <reaction evidence="1">
        <text>ATP + protein L-histidine = ADP + protein N-phospho-L-histidine.</text>
        <dbReference type="EC" id="2.7.13.3"/>
    </reaction>
</comment>
<evidence type="ECO:0000256" key="7">
    <source>
        <dbReference type="ARBA" id="ARBA00022692"/>
    </source>
</evidence>
<dbReference type="InterPro" id="IPR005467">
    <property type="entry name" value="His_kinase_dom"/>
</dbReference>
<evidence type="ECO:0000256" key="2">
    <source>
        <dbReference type="ARBA" id="ARBA00004429"/>
    </source>
</evidence>